<dbReference type="NCBIfam" id="TIGR03555">
    <property type="entry name" value="F420_mer"/>
    <property type="match status" value="1"/>
</dbReference>
<sequence>MSFGIEFLPNMEVGKIVDYACMAEENGFENVWVTDHYNNRNVYATLAMIASKTEKIKLGPGVTNPYQIHPVVTASAVATINEISNGRAILGMGPGDKTTLKKLGLEMEKPVKRLKESIEIIRSIWGGKPVKYDGDFFKIDGAKMDFKAGDIPVYIGAQGPVMLKNAGMIGEGALINASNPKDFEFSIPKCKEGMKEAGKEKFDIVAYTCFSVDEDSEKAKNAAKIVVGFIAAGSPDLVFERHGIDIESVNKIRGALGKFDFGTLKKVVNDEMLTAFSICGSPDECMDKIEALYKTGVTQIVAGSPVGPKMADSIKMIGDKIIGK</sequence>
<evidence type="ECO:0000313" key="6">
    <source>
        <dbReference type="EMBL" id="RZN73006.1"/>
    </source>
</evidence>
<dbReference type="EMBL" id="RXIL01000021">
    <property type="protein sequence ID" value="RZN73006.1"/>
    <property type="molecule type" value="Genomic_DNA"/>
</dbReference>
<comment type="function">
    <text evidence="4">Catalyzes the oxidation of methyl-H(4)MPT to methylene-H(4)MPT.</text>
</comment>
<feature type="domain" description="Luciferase-like" evidence="5">
    <location>
        <begin position="13"/>
        <end position="299"/>
    </location>
</feature>
<organism evidence="6 7">
    <name type="scientific">Candidatus Methanolliviera hydrocarbonicum</name>
    <dbReference type="NCBI Taxonomy" id="2491085"/>
    <lineage>
        <taxon>Archaea</taxon>
        <taxon>Methanobacteriati</taxon>
        <taxon>Methanobacteriota</taxon>
        <taxon>Candidatus Methanoliparia</taxon>
        <taxon>Candidatus Methanoliparales</taxon>
        <taxon>Candidatus Methanollivieraceae</taxon>
        <taxon>Candidatus Methanolliviera</taxon>
    </lineage>
</organism>
<dbReference type="EC" id="1.5.98.2" evidence="4"/>
<dbReference type="HAMAP" id="MF_01091">
    <property type="entry name" value="F420_mer"/>
    <property type="match status" value="1"/>
</dbReference>
<accession>A0A520KZN4</accession>
<dbReference type="PANTHER" id="PTHR43244">
    <property type="match status" value="1"/>
</dbReference>
<keyword evidence="2 4" id="KW-0554">One-carbon metabolism</keyword>
<gene>
    <name evidence="4 6" type="primary">mer</name>
    <name evidence="6" type="ORF">EF807_01220</name>
</gene>
<comment type="subcellular location">
    <subcellularLocation>
        <location evidence="4">Cytoplasm</location>
    </subcellularLocation>
</comment>
<evidence type="ECO:0000256" key="4">
    <source>
        <dbReference type="HAMAP-Rule" id="MF_01091"/>
    </source>
</evidence>
<evidence type="ECO:0000313" key="7">
    <source>
        <dbReference type="Proteomes" id="UP000320766"/>
    </source>
</evidence>
<dbReference type="Gene3D" id="3.20.20.30">
    <property type="entry name" value="Luciferase-like domain"/>
    <property type="match status" value="1"/>
</dbReference>
<evidence type="ECO:0000256" key="1">
    <source>
        <dbReference type="ARBA" id="ARBA00022490"/>
    </source>
</evidence>
<dbReference type="AlphaFoldDB" id="A0A520KZN4"/>
<keyword evidence="1 4" id="KW-0963">Cytoplasm</keyword>
<comment type="caution">
    <text evidence="6">The sequence shown here is derived from an EMBL/GenBank/DDBJ whole genome shotgun (WGS) entry which is preliminary data.</text>
</comment>
<dbReference type="GO" id="GO:0016705">
    <property type="term" value="F:oxidoreductase activity, acting on paired donors, with incorporation or reduction of molecular oxygen"/>
    <property type="evidence" value="ECO:0007669"/>
    <property type="project" value="InterPro"/>
</dbReference>
<evidence type="ECO:0000256" key="2">
    <source>
        <dbReference type="ARBA" id="ARBA00022563"/>
    </source>
</evidence>
<dbReference type="InterPro" id="IPR011251">
    <property type="entry name" value="Luciferase-like_dom"/>
</dbReference>
<dbReference type="CDD" id="cd01097">
    <property type="entry name" value="Tetrahydromethanopterin_reductase"/>
    <property type="match status" value="1"/>
</dbReference>
<evidence type="ECO:0000259" key="5">
    <source>
        <dbReference type="Pfam" id="PF00296"/>
    </source>
</evidence>
<dbReference type="GO" id="GO:0006730">
    <property type="term" value="P:one-carbon metabolic process"/>
    <property type="evidence" value="ECO:0007669"/>
    <property type="project" value="UniProtKB-UniRule"/>
</dbReference>
<dbReference type="GO" id="GO:0005737">
    <property type="term" value="C:cytoplasm"/>
    <property type="evidence" value="ECO:0007669"/>
    <property type="project" value="UniProtKB-SubCell"/>
</dbReference>
<dbReference type="GO" id="GO:0018537">
    <property type="term" value="F:coenzyme F420-dependent N5,N10-methenyltetrahydromethanopterin reductase activity"/>
    <property type="evidence" value="ECO:0007669"/>
    <property type="project" value="UniProtKB-UniRule"/>
</dbReference>
<comment type="catalytic activity">
    <reaction evidence="4">
        <text>5-methyl-5,6,7,8-tetrahydromethanopterin + oxidized coenzyme F420-(gamma-L-Glu)(n) + H(+) = 5,10-methylenetetrahydromethanopterin + reduced coenzyme F420-(gamma-L-Glu)(n)</text>
        <dbReference type="Rhea" id="RHEA:21144"/>
        <dbReference type="Rhea" id="RHEA-COMP:12939"/>
        <dbReference type="Rhea" id="RHEA-COMP:14378"/>
        <dbReference type="ChEBI" id="CHEBI:15378"/>
        <dbReference type="ChEBI" id="CHEBI:57818"/>
        <dbReference type="ChEBI" id="CHEBI:58116"/>
        <dbReference type="ChEBI" id="CHEBI:133980"/>
        <dbReference type="ChEBI" id="CHEBI:139511"/>
        <dbReference type="EC" id="1.5.98.2"/>
    </reaction>
</comment>
<dbReference type="InterPro" id="IPR050564">
    <property type="entry name" value="F420-G6PD/mer"/>
</dbReference>
<dbReference type="InterPro" id="IPR019946">
    <property type="entry name" value="MeH4methanopterin_reductase"/>
</dbReference>
<reference evidence="6 7" key="1">
    <citation type="journal article" date="2019" name="Nat. Microbiol.">
        <title>Wide diversity of methane and short-chain alkane metabolisms in uncultured archaea.</title>
        <authorList>
            <person name="Borrel G."/>
            <person name="Adam P.S."/>
            <person name="McKay L.J."/>
            <person name="Chen L.X."/>
            <person name="Sierra-Garcia I.N."/>
            <person name="Sieber C.M."/>
            <person name="Letourneur Q."/>
            <person name="Ghozlane A."/>
            <person name="Andersen G.L."/>
            <person name="Li W.J."/>
            <person name="Hallam S.J."/>
            <person name="Muyzer G."/>
            <person name="de Oliveira V.M."/>
            <person name="Inskeep W.P."/>
            <person name="Banfield J.F."/>
            <person name="Gribaldo S."/>
        </authorList>
    </citation>
    <scope>NUCLEOTIDE SEQUENCE [LARGE SCALE GENOMIC DNA]</scope>
    <source>
        <strain evidence="6">NM1b</strain>
    </source>
</reference>
<comment type="similarity">
    <text evidence="4">Belongs to the mer family.</text>
</comment>
<dbReference type="Proteomes" id="UP000320766">
    <property type="component" value="Unassembled WGS sequence"/>
</dbReference>
<dbReference type="InterPro" id="IPR036661">
    <property type="entry name" value="Luciferase-like_sf"/>
</dbReference>
<name>A0A520KZN4_9EURY</name>
<evidence type="ECO:0000256" key="3">
    <source>
        <dbReference type="ARBA" id="ARBA00023002"/>
    </source>
</evidence>
<dbReference type="SUPFAM" id="SSF51679">
    <property type="entry name" value="Bacterial luciferase-like"/>
    <property type="match status" value="1"/>
</dbReference>
<dbReference type="NCBIfam" id="NF002619">
    <property type="entry name" value="PRK02271.1"/>
    <property type="match status" value="1"/>
</dbReference>
<dbReference type="PANTHER" id="PTHR43244:SF1">
    <property type="entry name" value="5,10-METHYLENETETRAHYDROMETHANOPTERIN REDUCTASE"/>
    <property type="match status" value="1"/>
</dbReference>
<proteinExistence type="inferred from homology"/>
<protein>
    <recommendedName>
        <fullName evidence="4">5,10-methylenetetrahydromethanopterin reductase</fullName>
        <ecNumber evidence="4">1.5.98.2</ecNumber>
    </recommendedName>
    <alternativeName>
        <fullName evidence="4">Coenzyme F420-dependent N(5),N(10)-methylenetetrahydromethanopterin reductase</fullName>
    </alternativeName>
    <alternativeName>
        <fullName evidence="4">Methylene-H(4)MPT reductase</fullName>
    </alternativeName>
</protein>
<dbReference type="Pfam" id="PF00296">
    <property type="entry name" value="Bac_luciferase"/>
    <property type="match status" value="1"/>
</dbReference>
<keyword evidence="3 4" id="KW-0560">Oxidoreductase</keyword>